<dbReference type="RefSeq" id="WP_137340329.1">
    <property type="nucleotide sequence ID" value="NZ_BSQH01000006.1"/>
</dbReference>
<name>A0A4U6D3U4_9BACT</name>
<dbReference type="OrthoDB" id="886255at2"/>
<evidence type="ECO:0000313" key="2">
    <source>
        <dbReference type="Proteomes" id="UP000304900"/>
    </source>
</evidence>
<dbReference type="EMBL" id="SZVO01000005">
    <property type="protein sequence ID" value="TKT91960.1"/>
    <property type="molecule type" value="Genomic_DNA"/>
</dbReference>
<comment type="caution">
    <text evidence="1">The sequence shown here is derived from an EMBL/GenBank/DDBJ whole genome shotgun (WGS) entry which is preliminary data.</text>
</comment>
<accession>A0A4U6D3U4</accession>
<proteinExistence type="predicted"/>
<dbReference type="Proteomes" id="UP000304900">
    <property type="component" value="Unassembled WGS sequence"/>
</dbReference>
<gene>
    <name evidence="1" type="ORF">FDK13_12495</name>
</gene>
<dbReference type="AlphaFoldDB" id="A0A4U6D3U4"/>
<reference evidence="1 2" key="1">
    <citation type="submission" date="2019-05" db="EMBL/GenBank/DDBJ databases">
        <title>Dyadobacter AR-3-8 sp. nov., isolated from arctic soil.</title>
        <authorList>
            <person name="Chaudhary D.K."/>
        </authorList>
    </citation>
    <scope>NUCLEOTIDE SEQUENCE [LARGE SCALE GENOMIC DNA]</scope>
    <source>
        <strain evidence="1 2">AR-3-8</strain>
    </source>
</reference>
<sequence length="59" mass="6709">MTHTIIIETKDDKDFELIKGLANRLGLPVAERHTEELSKMQEDSFMKLFGSWESDALAA</sequence>
<keyword evidence="2" id="KW-1185">Reference proteome</keyword>
<protein>
    <submittedName>
        <fullName evidence="1">Uncharacterized protein</fullName>
    </submittedName>
</protein>
<organism evidence="1 2">
    <name type="scientific">Dyadobacter frigoris</name>
    <dbReference type="NCBI Taxonomy" id="2576211"/>
    <lineage>
        <taxon>Bacteria</taxon>
        <taxon>Pseudomonadati</taxon>
        <taxon>Bacteroidota</taxon>
        <taxon>Cytophagia</taxon>
        <taxon>Cytophagales</taxon>
        <taxon>Spirosomataceae</taxon>
        <taxon>Dyadobacter</taxon>
    </lineage>
</organism>
<evidence type="ECO:0000313" key="1">
    <source>
        <dbReference type="EMBL" id="TKT91960.1"/>
    </source>
</evidence>